<name>A0A0U4K0W7_9CAUD</name>
<gene>
    <name evidence="1" type="primary">53</name>
    <name evidence="1" type="ORF">RINGS_53</name>
</gene>
<evidence type="ECO:0000313" key="2">
    <source>
        <dbReference type="Proteomes" id="UP000224485"/>
    </source>
</evidence>
<organism evidence="1 2">
    <name type="scientific">Arthrobacter phage Rings</name>
    <dbReference type="NCBI Taxonomy" id="1772313"/>
    <lineage>
        <taxon>Viruses</taxon>
        <taxon>Duplodnaviria</taxon>
        <taxon>Heunggongvirae</taxon>
        <taxon>Uroviricota</taxon>
        <taxon>Caudoviricetes</taxon>
        <taxon>Amigovirus</taxon>
        <taxon>Amigovirus amigo</taxon>
    </lineage>
</organism>
<proteinExistence type="predicted"/>
<dbReference type="Proteomes" id="UP000224485">
    <property type="component" value="Segment"/>
</dbReference>
<evidence type="ECO:0000313" key="1">
    <source>
        <dbReference type="EMBL" id="ALY10130.1"/>
    </source>
</evidence>
<protein>
    <submittedName>
        <fullName evidence="1">Uncharacterized protein</fullName>
    </submittedName>
</protein>
<accession>A0A0U4K0W7</accession>
<sequence length="66" mass="7586">MIEIRIADGIDLIHHFEIEDTGGYTHDDRRIYKVKDWIECESHTVAIAEPDYGQSVALAVLKEMKV</sequence>
<reference evidence="1 2" key="1">
    <citation type="submission" date="2015-11" db="EMBL/GenBank/DDBJ databases">
        <authorList>
            <person name="Trulli M."/>
            <person name="Cordero M."/>
            <person name="Cross T."/>
            <person name="Dunbar D."/>
            <person name="Bradley K.W."/>
            <person name="Asai D.J."/>
            <person name="Bowman C.A."/>
            <person name="Russell D.A."/>
            <person name="Pope W.H."/>
            <person name="Jacobs-Sera D."/>
            <person name="Hendrix R.W."/>
            <person name="Hatfull G.F."/>
        </authorList>
    </citation>
    <scope>NUCLEOTIDE SEQUENCE [LARGE SCALE GENOMIC DNA]</scope>
</reference>
<dbReference type="EMBL" id="KU160663">
    <property type="protein sequence ID" value="ALY10130.1"/>
    <property type="molecule type" value="Genomic_DNA"/>
</dbReference>